<comment type="caution">
    <text evidence="2">The sequence shown here is derived from an EMBL/GenBank/DDBJ whole genome shotgun (WGS) entry which is preliminary data.</text>
</comment>
<dbReference type="RefSeq" id="WP_048613779.1">
    <property type="nucleotide sequence ID" value="NZ_CAWMAS010000169.1"/>
</dbReference>
<dbReference type="PROSITE" id="PS51755">
    <property type="entry name" value="OMPR_PHOB"/>
    <property type="match status" value="1"/>
</dbReference>
<keyword evidence="1" id="KW-0238">DNA-binding</keyword>
<evidence type="ECO:0000313" key="2">
    <source>
        <dbReference type="EMBL" id="CDT68850.1"/>
    </source>
</evidence>
<dbReference type="SMART" id="SM00862">
    <property type="entry name" value="Trans_reg_C"/>
    <property type="match status" value="1"/>
</dbReference>
<evidence type="ECO:0000313" key="3">
    <source>
        <dbReference type="Proteomes" id="UP000049495"/>
    </source>
</evidence>
<gene>
    <name evidence="2" type="ORF">VCR5J5_790034</name>
</gene>
<dbReference type="Gene3D" id="1.10.10.10">
    <property type="entry name" value="Winged helix-like DNA-binding domain superfamily/Winged helix DNA-binding domain"/>
    <property type="match status" value="1"/>
</dbReference>
<dbReference type="SUPFAM" id="SSF46894">
    <property type="entry name" value="C-terminal effector domain of the bipartite response regulators"/>
    <property type="match status" value="1"/>
</dbReference>
<dbReference type="GO" id="GO:0006355">
    <property type="term" value="P:regulation of DNA-templated transcription"/>
    <property type="evidence" value="ECO:0007669"/>
    <property type="project" value="InterPro"/>
</dbReference>
<accession>A0A822N7R0</accession>
<sequence length="213" mass="24210">MLRAQLNNIKLPIGNCVLQRDESGAQLILSNQKSFSITLPESCILETLIQKEQSVSTKEELIIAAWGNPDIIGPNSLPVAITNLRKVLELDSIKIVNVPRKGYKMHIPEFETSQDPPRQIKSPRPHNFSCPLKKTSNNYLRLYQWALVGLSSTVLSVLIISYFYFWHEFDIVNVNVNNQSSQICLTKKEELKFITTAQNKFTSQSQERSHANP</sequence>
<dbReference type="Pfam" id="PF00486">
    <property type="entry name" value="Trans_reg_C"/>
    <property type="match status" value="1"/>
</dbReference>
<organism evidence="2 3">
    <name type="scientific">Vibrio crassostreae</name>
    <dbReference type="NCBI Taxonomy" id="246167"/>
    <lineage>
        <taxon>Bacteria</taxon>
        <taxon>Pseudomonadati</taxon>
        <taxon>Pseudomonadota</taxon>
        <taxon>Gammaproteobacteria</taxon>
        <taxon>Vibrionales</taxon>
        <taxon>Vibrionaceae</taxon>
        <taxon>Vibrio</taxon>
    </lineage>
</organism>
<dbReference type="InterPro" id="IPR036388">
    <property type="entry name" value="WH-like_DNA-bd_sf"/>
</dbReference>
<dbReference type="EMBL" id="CCJV01000143">
    <property type="protein sequence ID" value="CDT68850.1"/>
    <property type="molecule type" value="Genomic_DNA"/>
</dbReference>
<dbReference type="InterPro" id="IPR001867">
    <property type="entry name" value="OmpR/PhoB-type_DNA-bd"/>
</dbReference>
<reference evidence="3" key="1">
    <citation type="submission" date="2014-06" db="EMBL/GenBank/DDBJ databases">
        <authorList>
            <person name="Le Roux Frederique"/>
        </authorList>
    </citation>
    <scope>NUCLEOTIDE SEQUENCE [LARGE SCALE GENOMIC DNA]</scope>
    <source>
        <strain evidence="3">J5-5</strain>
    </source>
</reference>
<protein>
    <submittedName>
        <fullName evidence="2">Uncharacterized protein</fullName>
    </submittedName>
</protein>
<name>A0A822N7R0_9VIBR</name>
<dbReference type="CDD" id="cd00383">
    <property type="entry name" value="trans_reg_C"/>
    <property type="match status" value="1"/>
</dbReference>
<dbReference type="InterPro" id="IPR016032">
    <property type="entry name" value="Sig_transdc_resp-reg_C-effctor"/>
</dbReference>
<evidence type="ECO:0000256" key="1">
    <source>
        <dbReference type="ARBA" id="ARBA00023125"/>
    </source>
</evidence>
<proteinExistence type="predicted"/>
<dbReference type="Proteomes" id="UP000049495">
    <property type="component" value="Unassembled WGS sequence"/>
</dbReference>
<dbReference type="AlphaFoldDB" id="A0A822N7R0"/>
<dbReference type="GO" id="GO:0003677">
    <property type="term" value="F:DNA binding"/>
    <property type="evidence" value="ECO:0007669"/>
    <property type="project" value="UniProtKB-UniRule"/>
</dbReference>
<dbReference type="GO" id="GO:0000160">
    <property type="term" value="P:phosphorelay signal transduction system"/>
    <property type="evidence" value="ECO:0007669"/>
    <property type="project" value="InterPro"/>
</dbReference>